<evidence type="ECO:0000256" key="2">
    <source>
        <dbReference type="ARBA" id="ARBA00005581"/>
    </source>
</evidence>
<evidence type="ECO:0000256" key="5">
    <source>
        <dbReference type="ARBA" id="ARBA00022729"/>
    </source>
</evidence>
<evidence type="ECO:0000256" key="1">
    <source>
        <dbReference type="ARBA" id="ARBA00004613"/>
    </source>
</evidence>
<accession>A0AAV0ZAG4</accession>
<dbReference type="InterPro" id="IPR010264">
    <property type="entry name" value="Self-incomp_S1"/>
</dbReference>
<protein>
    <recommendedName>
        <fullName evidence="6">S-protein homolog</fullName>
    </recommendedName>
</protein>
<keyword evidence="5 6" id="KW-0732">Signal</keyword>
<sequence>MVISTSKIVLSLSMLITIVVSFQVTNGVKNLRAPWTPNRVYISITNNITSPQLGVNCKDKNHEIGFRSLKFGETYTFDFQPKPIIRASLYFCRFTWGNEFHYYDIYVEFRDHDVCSKCNWKINKSGPCRTTEASDTCYPWNPKQVIEGRVEENNTTLNLNV</sequence>
<evidence type="ECO:0000313" key="7">
    <source>
        <dbReference type="EMBL" id="CAI8594574.1"/>
    </source>
</evidence>
<keyword evidence="4 6" id="KW-0964">Secreted</keyword>
<proteinExistence type="inferred from homology"/>
<dbReference type="PANTHER" id="PTHR31232">
    <property type="match status" value="1"/>
</dbReference>
<dbReference type="AlphaFoldDB" id="A0AAV0ZAG4"/>
<evidence type="ECO:0000256" key="3">
    <source>
        <dbReference type="ARBA" id="ARBA00022471"/>
    </source>
</evidence>
<feature type="chain" id="PRO_5043108092" description="S-protein homolog" evidence="6">
    <location>
        <begin position="22"/>
        <end position="161"/>
    </location>
</feature>
<evidence type="ECO:0000256" key="4">
    <source>
        <dbReference type="ARBA" id="ARBA00022525"/>
    </source>
</evidence>
<evidence type="ECO:0000256" key="6">
    <source>
        <dbReference type="RuleBase" id="RU367044"/>
    </source>
</evidence>
<dbReference type="Pfam" id="PF05938">
    <property type="entry name" value="Self-incomp_S1"/>
    <property type="match status" value="1"/>
</dbReference>
<comment type="similarity">
    <text evidence="2 6">Belongs to the plant self-incompatibility (S1) protein family.</text>
</comment>
<dbReference type="PANTHER" id="PTHR31232:SF43">
    <property type="entry name" value="S-PROTEIN HOMOLOG 29-RELATED"/>
    <property type="match status" value="1"/>
</dbReference>
<gene>
    <name evidence="7" type="ORF">VFH_I148240</name>
</gene>
<feature type="signal peptide" evidence="6">
    <location>
        <begin position="1"/>
        <end position="21"/>
    </location>
</feature>
<reference evidence="7 8" key="1">
    <citation type="submission" date="2023-01" db="EMBL/GenBank/DDBJ databases">
        <authorList>
            <person name="Kreplak J."/>
        </authorList>
    </citation>
    <scope>NUCLEOTIDE SEQUENCE [LARGE SCALE GENOMIC DNA]</scope>
</reference>
<dbReference type="Proteomes" id="UP001157006">
    <property type="component" value="Chromosome 1S"/>
</dbReference>
<dbReference type="EMBL" id="OX451735">
    <property type="protein sequence ID" value="CAI8594574.1"/>
    <property type="molecule type" value="Genomic_DNA"/>
</dbReference>
<keyword evidence="8" id="KW-1185">Reference proteome</keyword>
<dbReference type="GO" id="GO:0060320">
    <property type="term" value="P:rejection of self pollen"/>
    <property type="evidence" value="ECO:0007669"/>
    <property type="project" value="UniProtKB-KW"/>
</dbReference>
<name>A0AAV0ZAG4_VICFA</name>
<dbReference type="GO" id="GO:0005576">
    <property type="term" value="C:extracellular region"/>
    <property type="evidence" value="ECO:0007669"/>
    <property type="project" value="UniProtKB-SubCell"/>
</dbReference>
<organism evidence="7 8">
    <name type="scientific">Vicia faba</name>
    <name type="common">Broad bean</name>
    <name type="synonym">Faba vulgaris</name>
    <dbReference type="NCBI Taxonomy" id="3906"/>
    <lineage>
        <taxon>Eukaryota</taxon>
        <taxon>Viridiplantae</taxon>
        <taxon>Streptophyta</taxon>
        <taxon>Embryophyta</taxon>
        <taxon>Tracheophyta</taxon>
        <taxon>Spermatophyta</taxon>
        <taxon>Magnoliopsida</taxon>
        <taxon>eudicotyledons</taxon>
        <taxon>Gunneridae</taxon>
        <taxon>Pentapetalae</taxon>
        <taxon>rosids</taxon>
        <taxon>fabids</taxon>
        <taxon>Fabales</taxon>
        <taxon>Fabaceae</taxon>
        <taxon>Papilionoideae</taxon>
        <taxon>50 kb inversion clade</taxon>
        <taxon>NPAAA clade</taxon>
        <taxon>Hologalegina</taxon>
        <taxon>IRL clade</taxon>
        <taxon>Fabeae</taxon>
        <taxon>Vicia</taxon>
    </lineage>
</organism>
<comment type="subcellular location">
    <subcellularLocation>
        <location evidence="1 6">Secreted</location>
    </subcellularLocation>
</comment>
<keyword evidence="3 6" id="KW-0713">Self-incompatibility</keyword>
<evidence type="ECO:0000313" key="8">
    <source>
        <dbReference type="Proteomes" id="UP001157006"/>
    </source>
</evidence>